<feature type="region of interest" description="Disordered" evidence="5">
    <location>
        <begin position="383"/>
        <end position="499"/>
    </location>
</feature>
<dbReference type="SMART" id="SM00558">
    <property type="entry name" value="JmjC"/>
    <property type="match status" value="1"/>
</dbReference>
<accession>A0A8B9V2N9</accession>
<comment type="domain">
    <text evidence="4">The JmjC domain and the C6-type zinc-finger are required for the demethylation activity.</text>
</comment>
<feature type="region of interest" description="Disordered" evidence="5">
    <location>
        <begin position="1"/>
        <end position="62"/>
    </location>
</feature>
<organism evidence="7 8">
    <name type="scientific">Anas zonorhyncha</name>
    <name type="common">Eastern spot-billed duck</name>
    <dbReference type="NCBI Taxonomy" id="75864"/>
    <lineage>
        <taxon>Eukaryota</taxon>
        <taxon>Metazoa</taxon>
        <taxon>Chordata</taxon>
        <taxon>Craniata</taxon>
        <taxon>Vertebrata</taxon>
        <taxon>Euteleostomi</taxon>
        <taxon>Archelosauria</taxon>
        <taxon>Archosauria</taxon>
        <taxon>Dinosauria</taxon>
        <taxon>Saurischia</taxon>
        <taxon>Theropoda</taxon>
        <taxon>Coelurosauria</taxon>
        <taxon>Aves</taxon>
        <taxon>Neognathae</taxon>
        <taxon>Galloanserae</taxon>
        <taxon>Anseriformes</taxon>
        <taxon>Anatidae</taxon>
        <taxon>Anatinae</taxon>
        <taxon>Anas</taxon>
    </lineage>
</organism>
<comment type="cofactor">
    <cofactor evidence="4">
        <name>Fe(2+)</name>
        <dbReference type="ChEBI" id="CHEBI:29033"/>
    </cofactor>
    <text evidence="4">Binds 1 Fe(2+) ion per subunit.</text>
</comment>
<feature type="compositionally biased region" description="Pro residues" evidence="5">
    <location>
        <begin position="785"/>
        <end position="795"/>
    </location>
</feature>
<keyword evidence="3 4" id="KW-0539">Nucleus</keyword>
<dbReference type="PROSITE" id="PS51184">
    <property type="entry name" value="JMJC"/>
    <property type="match status" value="1"/>
</dbReference>
<feature type="compositionally biased region" description="Basic and acidic residues" evidence="5">
    <location>
        <begin position="260"/>
        <end position="274"/>
    </location>
</feature>
<dbReference type="InterPro" id="IPR045109">
    <property type="entry name" value="LSDs-like"/>
</dbReference>
<keyword evidence="4" id="KW-0408">Iron</keyword>
<dbReference type="GO" id="GO:0070988">
    <property type="term" value="P:demethylation"/>
    <property type="evidence" value="ECO:0007669"/>
    <property type="project" value="UniProtKB-UniRule"/>
</dbReference>
<dbReference type="Proteomes" id="UP000694549">
    <property type="component" value="Unplaced"/>
</dbReference>
<dbReference type="GO" id="GO:0140683">
    <property type="term" value="F:histone H3K9me/H3K9me2 demethylase activity"/>
    <property type="evidence" value="ECO:0007669"/>
    <property type="project" value="UniProtKB-EC"/>
</dbReference>
<dbReference type="GO" id="GO:0046872">
    <property type="term" value="F:metal ion binding"/>
    <property type="evidence" value="ECO:0007669"/>
    <property type="project" value="UniProtKB-UniRule"/>
</dbReference>
<evidence type="ECO:0000256" key="4">
    <source>
        <dbReference type="RuleBase" id="RU369087"/>
    </source>
</evidence>
<feature type="region of interest" description="Disordered" evidence="5">
    <location>
        <begin position="260"/>
        <end position="366"/>
    </location>
</feature>
<dbReference type="PANTHER" id="PTHR12549">
    <property type="entry name" value="JMJC DOMAIN-CONTAINING HISTONE DEMETHYLATION PROTEIN"/>
    <property type="match status" value="1"/>
</dbReference>
<comment type="domain">
    <text evidence="4">Leu-Xaa-Xaa-Leu-Leu (LXXLL) motifs are known to mediate the association with nuclear receptors.</text>
</comment>
<keyword evidence="8" id="KW-1185">Reference proteome</keyword>
<feature type="compositionally biased region" description="Low complexity" evidence="5">
    <location>
        <begin position="303"/>
        <end position="315"/>
    </location>
</feature>
<dbReference type="Gene3D" id="2.60.120.650">
    <property type="entry name" value="Cupin"/>
    <property type="match status" value="1"/>
</dbReference>
<evidence type="ECO:0000313" key="7">
    <source>
        <dbReference type="Ensembl" id="ENSAZOP00000016837.1"/>
    </source>
</evidence>
<dbReference type="GO" id="GO:0000118">
    <property type="term" value="C:histone deacetylase complex"/>
    <property type="evidence" value="ECO:0007669"/>
    <property type="project" value="UniProtKB-UniRule"/>
</dbReference>
<reference evidence="7" key="1">
    <citation type="submission" date="2025-08" db="UniProtKB">
        <authorList>
            <consortium name="Ensembl"/>
        </authorList>
    </citation>
    <scope>IDENTIFICATION</scope>
</reference>
<dbReference type="SUPFAM" id="SSF51197">
    <property type="entry name" value="Clavaminate synthase-like"/>
    <property type="match status" value="1"/>
</dbReference>
<proteinExistence type="inferred from homology"/>
<evidence type="ECO:0000256" key="1">
    <source>
        <dbReference type="ARBA" id="ARBA00004123"/>
    </source>
</evidence>
<dbReference type="AlphaFoldDB" id="A0A8B9V2N9"/>
<evidence type="ECO:0000256" key="2">
    <source>
        <dbReference type="ARBA" id="ARBA00022723"/>
    </source>
</evidence>
<feature type="region of interest" description="Disordered" evidence="5">
    <location>
        <begin position="740"/>
        <end position="798"/>
    </location>
</feature>
<reference evidence="7" key="2">
    <citation type="submission" date="2025-09" db="UniProtKB">
        <authorList>
            <consortium name="Ensembl"/>
        </authorList>
    </citation>
    <scope>IDENTIFICATION</scope>
</reference>
<comment type="catalytic activity">
    <reaction evidence="4">
        <text>N(6),N(6)-dimethyl-L-lysyl(9)-[histone H3] + 2 2-oxoglutarate + 2 O2 = L-lysyl(9)-[histone H3] + 2 formaldehyde + 2 succinate + 2 CO2</text>
        <dbReference type="Rhea" id="RHEA:60188"/>
        <dbReference type="Rhea" id="RHEA-COMP:15541"/>
        <dbReference type="Rhea" id="RHEA-COMP:15546"/>
        <dbReference type="ChEBI" id="CHEBI:15379"/>
        <dbReference type="ChEBI" id="CHEBI:16526"/>
        <dbReference type="ChEBI" id="CHEBI:16810"/>
        <dbReference type="ChEBI" id="CHEBI:16842"/>
        <dbReference type="ChEBI" id="CHEBI:29969"/>
        <dbReference type="ChEBI" id="CHEBI:30031"/>
        <dbReference type="ChEBI" id="CHEBI:61976"/>
        <dbReference type="EC" id="1.14.11.65"/>
    </reaction>
</comment>
<feature type="domain" description="JmjC" evidence="6">
    <location>
        <begin position="994"/>
        <end position="1200"/>
    </location>
</feature>
<dbReference type="Pfam" id="PF02373">
    <property type="entry name" value="JmjC"/>
    <property type="match status" value="1"/>
</dbReference>
<sequence length="1229" mass="129686">MASEARMGEAVPRWRRAPETAQDPRGLESSGVPGVLPQNTATNTALGGYQEPPKLSYSPGLPTDKGCPWRGSEGCAEPAGFPLGCPYPPAPQRLRDALCHPKDSSELPLLLVPRNGQPKEPPPGWAEAVLAPLALYSHAYHRYPLPFPAADTQRPGKPRGDGDPPAFRSCPFLLSSLFPPPGPQTEPGFGGGGPEGPVGDGRFAGTEWRLGPYVPAWGAQPLYLGVPPRCKAAPGAFDGSCGSGSKDFYPKKEPGFHLQAEDRQGQPGHGRDAEGATGVPEPPGTPWRDGRAGAPPPHPHTPPLSTAAPLLLPQPSVAPGGAWVGARPHAPPCKPKDERPAYQSLNPGSPPATVGADPRVDRHYPTGPPCPLGGVCGGLRPFDAPGLEGESTPGGSGGRFPCPPSIHTKLKKTWLTRHSEQTVPRCKGGRGDGPGGAAEPKRSAKRPHGTENGHRGGADGAGAAKRGAKTTESPAGTEQRGGTGSRGGPAERMELGEGGPPVCAGPEPWCLQSVPCTALPKSIPRCCACAARAAGSPGDEDEDEELPESTCRLLHFRRLAFGDGGELSVDGFCTVDEAEGEILGLGAAGGWGRSSSSSLCLAKYLLSVLGGPFCAAVRRDRDAWMGARCQPGGLTAWRRGEGAPQLCDVCQRRFFNSHWSCAACGFQQCPQCHQGQQEEDGHGDPARPWHCAPGQEHAPAALIPTQFVPTHVLARLWQQLHEVCAKFDVKWHCPCGDGDTEQGAADPPGGRQEKLGSVAPPLVPSTNGETTARAIKEESPEGGSPSPPGPPPPPRGAVQTATLCDLLASTAVKLCLGRNGVRMAFAPVAPPLPSDNRLTSILDSIIARVVERKIQERHAGCELSCPGPPNPPGTPGTPSSHCILASGGLLWLQDPGHATNYRLFQEHWRQGQPVLVSGLEKRLDGRLWGPESFRPPGGEQEVEAVNLRAQPRRVRMGSGRFWDGFAASPICPALEQGTGDVLKLESGFGDMQLCRATNLSSSLPLPEYCGPHGRLNLASYLRGERGRRWLRPRVCAAYGVRPRGGSIGTKNLTVEAADTISVLVHAAARHELEAEEDGMDELLQERLRGAGSRPGALWHIFRAEDAGRIQDFLHKVDQEQGGPAEDPPGGLYLDSELRRRLREECGVSAWTLLQCLGDAVLVPAGAPHQVQNLSSTISVEQRFLSPESAARLGDIGTGPPGVARWLQAQLDGMILAAVREAVGVLQGCK</sequence>
<dbReference type="GO" id="GO:0031490">
    <property type="term" value="F:chromatin DNA binding"/>
    <property type="evidence" value="ECO:0007669"/>
    <property type="project" value="TreeGrafter"/>
</dbReference>
<evidence type="ECO:0000259" key="6">
    <source>
        <dbReference type="PROSITE" id="PS51184"/>
    </source>
</evidence>
<name>A0A8B9V2N9_9AVES</name>
<comment type="subcellular location">
    <subcellularLocation>
        <location evidence="1 4">Nucleus</location>
    </subcellularLocation>
</comment>
<keyword evidence="2 4" id="KW-0479">Metal-binding</keyword>
<evidence type="ECO:0000313" key="8">
    <source>
        <dbReference type="Proteomes" id="UP000694549"/>
    </source>
</evidence>
<evidence type="ECO:0000256" key="3">
    <source>
        <dbReference type="ARBA" id="ARBA00023242"/>
    </source>
</evidence>
<comment type="function">
    <text evidence="4">Histone demethylase that specifically demethylates 'Lys-9' of histone H3, thereby playing a central role in histone code.</text>
</comment>
<feature type="compositionally biased region" description="Basic and acidic residues" evidence="5">
    <location>
        <begin position="448"/>
        <end position="457"/>
    </location>
</feature>
<evidence type="ECO:0000256" key="5">
    <source>
        <dbReference type="SAM" id="MobiDB-lite"/>
    </source>
</evidence>
<dbReference type="EC" id="1.14.11.65" evidence="4"/>
<protein>
    <recommendedName>
        <fullName evidence="4">Lysine-specific demethylase</fullName>
        <ecNumber evidence="4">1.14.11.65</ecNumber>
    </recommendedName>
</protein>
<comment type="similarity">
    <text evidence="4">Belongs to the JHDM2 histone demethylase family.</text>
</comment>
<dbReference type="PANTHER" id="PTHR12549:SF4">
    <property type="entry name" value="LYSINE-SPECIFIC DEMETHYLASE HAIRLESS"/>
    <property type="match status" value="1"/>
</dbReference>
<feature type="compositionally biased region" description="Gly residues" evidence="5">
    <location>
        <begin position="188"/>
        <end position="199"/>
    </location>
</feature>
<dbReference type="GO" id="GO:0003712">
    <property type="term" value="F:transcription coregulator activity"/>
    <property type="evidence" value="ECO:0007669"/>
    <property type="project" value="TreeGrafter"/>
</dbReference>
<feature type="region of interest" description="Disordered" evidence="5">
    <location>
        <begin position="180"/>
        <end position="202"/>
    </location>
</feature>
<dbReference type="GO" id="GO:0006357">
    <property type="term" value="P:regulation of transcription by RNA polymerase II"/>
    <property type="evidence" value="ECO:0007669"/>
    <property type="project" value="TreeGrafter"/>
</dbReference>
<dbReference type="InterPro" id="IPR003347">
    <property type="entry name" value="JmjC_dom"/>
</dbReference>
<dbReference type="Ensembl" id="ENSAZOT00000018107.1">
    <property type="protein sequence ID" value="ENSAZOP00000016837.1"/>
    <property type="gene ID" value="ENSAZOG00000010989.1"/>
</dbReference>
<dbReference type="GO" id="GO:0000785">
    <property type="term" value="C:chromatin"/>
    <property type="evidence" value="ECO:0007669"/>
    <property type="project" value="TreeGrafter"/>
</dbReference>